<dbReference type="RefSeq" id="WP_220778405.1">
    <property type="nucleotide sequence ID" value="NZ_BPEY01000002.1"/>
</dbReference>
<proteinExistence type="predicted"/>
<feature type="domain" description="Histidine kinase/HSP90-like ATPase" evidence="1">
    <location>
        <begin position="29"/>
        <end position="134"/>
    </location>
</feature>
<evidence type="ECO:0000259" key="1">
    <source>
        <dbReference type="Pfam" id="PF13581"/>
    </source>
</evidence>
<dbReference type="CDD" id="cd16936">
    <property type="entry name" value="HATPase_RsbW-like"/>
    <property type="match status" value="1"/>
</dbReference>
<dbReference type="SUPFAM" id="SSF55874">
    <property type="entry name" value="ATPase domain of HSP90 chaperone/DNA topoisomerase II/histidine kinase"/>
    <property type="match status" value="1"/>
</dbReference>
<dbReference type="Pfam" id="PF13581">
    <property type="entry name" value="HATPase_c_2"/>
    <property type="match status" value="1"/>
</dbReference>
<sequence length="141" mass="15867">MQTRTFHKQYSCSLDASRMVAADIVPFWQQLNIDVCIAGQMELCLVELVNNVFEHAYGNTEGAAFDITSQLSIEVSDYGSPMPPDILKNLPTADFIEPLTDDPSTWLQSKRGLKIILQLTDSMEYISDKSKNTFKLLKKTS</sequence>
<name>A0ABQ4NZM0_9GAMM</name>
<accession>A0ABQ4NZM0</accession>
<comment type="caution">
    <text evidence="2">The sequence shown here is derived from an EMBL/GenBank/DDBJ whole genome shotgun (WGS) entry which is preliminary data.</text>
</comment>
<keyword evidence="3" id="KW-1185">Reference proteome</keyword>
<evidence type="ECO:0000313" key="3">
    <source>
        <dbReference type="Proteomes" id="UP000887104"/>
    </source>
</evidence>
<dbReference type="Proteomes" id="UP000887104">
    <property type="component" value="Unassembled WGS sequence"/>
</dbReference>
<evidence type="ECO:0000313" key="2">
    <source>
        <dbReference type="EMBL" id="GIU40419.1"/>
    </source>
</evidence>
<gene>
    <name evidence="2" type="ORF">TUM4438_01540</name>
</gene>
<dbReference type="EMBL" id="BPEY01000002">
    <property type="protein sequence ID" value="GIU40419.1"/>
    <property type="molecule type" value="Genomic_DNA"/>
</dbReference>
<reference evidence="2" key="1">
    <citation type="submission" date="2021-05" db="EMBL/GenBank/DDBJ databases">
        <title>Molecular characterization for Shewanella algae harboring chromosomal blaOXA-55-like strains isolated from clinical and environment sample.</title>
        <authorList>
            <person name="Ohama Y."/>
            <person name="Aoki K."/>
            <person name="Harada S."/>
            <person name="Moriya K."/>
            <person name="Ishii Y."/>
            <person name="Tateda K."/>
        </authorList>
    </citation>
    <scope>NUCLEOTIDE SEQUENCE</scope>
    <source>
        <strain evidence="2">JCM 11563</strain>
    </source>
</reference>
<dbReference type="InterPro" id="IPR003594">
    <property type="entry name" value="HATPase_dom"/>
</dbReference>
<dbReference type="InterPro" id="IPR036890">
    <property type="entry name" value="HATPase_C_sf"/>
</dbReference>
<organism evidence="2 3">
    <name type="scientific">Shewanella sairae</name>
    <dbReference type="NCBI Taxonomy" id="190310"/>
    <lineage>
        <taxon>Bacteria</taxon>
        <taxon>Pseudomonadati</taxon>
        <taxon>Pseudomonadota</taxon>
        <taxon>Gammaproteobacteria</taxon>
        <taxon>Alteromonadales</taxon>
        <taxon>Shewanellaceae</taxon>
        <taxon>Shewanella</taxon>
    </lineage>
</organism>
<dbReference type="Gene3D" id="3.30.565.10">
    <property type="entry name" value="Histidine kinase-like ATPase, C-terminal domain"/>
    <property type="match status" value="1"/>
</dbReference>
<protein>
    <recommendedName>
        <fullName evidence="1">Histidine kinase/HSP90-like ATPase domain-containing protein</fullName>
    </recommendedName>
</protein>